<feature type="signal peptide" evidence="1">
    <location>
        <begin position="1"/>
        <end position="20"/>
    </location>
</feature>
<reference evidence="2 3" key="1">
    <citation type="submission" date="2016-12" db="EMBL/GenBank/DDBJ databases">
        <title>The draft genome sequence of Actinophytocola xinjiangensis.</title>
        <authorList>
            <person name="Wang W."/>
            <person name="Yuan L."/>
        </authorList>
    </citation>
    <scope>NUCLEOTIDE SEQUENCE [LARGE SCALE GENOMIC DNA]</scope>
    <source>
        <strain evidence="2 3">CGMCC 4.4663</strain>
    </source>
</reference>
<dbReference type="AlphaFoldDB" id="A0A7Z0WFC8"/>
<dbReference type="EMBL" id="MSIF01000024">
    <property type="protein sequence ID" value="OLF06030.1"/>
    <property type="molecule type" value="Genomic_DNA"/>
</dbReference>
<protein>
    <submittedName>
        <fullName evidence="2">Uncharacterized protein</fullName>
    </submittedName>
</protein>
<keyword evidence="1" id="KW-0732">Signal</keyword>
<evidence type="ECO:0000313" key="2">
    <source>
        <dbReference type="EMBL" id="OLF06030.1"/>
    </source>
</evidence>
<sequence length="127" mass="13370">MIACVAALGALVGVVSPATGDTGDATSQACRAGSRSGVTSISGATLIYDICIEAAGADIDLYLEDTAKDGRRAEAWMVTSLTEYEIFEVTGGKGDWDDHWLFIQEAYVQVKVCSSDANLDRRCGSPV</sequence>
<keyword evidence="3" id="KW-1185">Reference proteome</keyword>
<organism evidence="2 3">
    <name type="scientific">Actinophytocola xinjiangensis</name>
    <dbReference type="NCBI Taxonomy" id="485602"/>
    <lineage>
        <taxon>Bacteria</taxon>
        <taxon>Bacillati</taxon>
        <taxon>Actinomycetota</taxon>
        <taxon>Actinomycetes</taxon>
        <taxon>Pseudonocardiales</taxon>
        <taxon>Pseudonocardiaceae</taxon>
    </lineage>
</organism>
<name>A0A7Z0WFC8_9PSEU</name>
<gene>
    <name evidence="2" type="ORF">BLA60_33850</name>
</gene>
<accession>A0A7Z0WFC8</accession>
<proteinExistence type="predicted"/>
<evidence type="ECO:0000313" key="3">
    <source>
        <dbReference type="Proteomes" id="UP000185696"/>
    </source>
</evidence>
<dbReference type="Proteomes" id="UP000185696">
    <property type="component" value="Unassembled WGS sequence"/>
</dbReference>
<evidence type="ECO:0000256" key="1">
    <source>
        <dbReference type="SAM" id="SignalP"/>
    </source>
</evidence>
<comment type="caution">
    <text evidence="2">The sequence shown here is derived from an EMBL/GenBank/DDBJ whole genome shotgun (WGS) entry which is preliminary data.</text>
</comment>
<feature type="chain" id="PRO_5031157958" evidence="1">
    <location>
        <begin position="21"/>
        <end position="127"/>
    </location>
</feature>